<sequence>MRLIADLHIHSRFSRATSSEMNIERIAEAAKIKGIGLVATSDFTHPEWLAELKEKLKPKREGIYEFNGISFILNTEVNNNYTKGGRLRRIHNLIFAPSFEIVERINKKLSAYGNLAADGRPTLSLDSYEMFKMILDISEDCFLIPAHIWTPWFSLFGSNSGFDSIEECFEDLTDRIIALETGLSSDPAMNWLLSSLDRFALVSNSDAHSPNRLGREANVFAFEPDYYQLMEVLKEKDRKRFLFTIEFFPEEGKYHYDGHRRCRVRFSPEEAMMANNLCPECSRPLTIGVLHRVMSLADRKKGFVPKDAIPFKRLVPLDEIIAEAIGVGRDTVAVRSEFLKLCKNFGGEFSVLLDVPIEEIERVSNERIALAVNKVRNGDLIIEPGYDGEFGKIRIFPEGEEKGKKPQLSLF</sequence>
<keyword evidence="1" id="KW-0067">ATP-binding</keyword>
<proteinExistence type="predicted"/>
<keyword evidence="1" id="KW-0378">Hydrolase</keyword>
<gene>
    <name evidence="1" type="ORF">DRP53_00875</name>
</gene>
<dbReference type="AlphaFoldDB" id="A0A660SNN9"/>
<dbReference type="Proteomes" id="UP000268469">
    <property type="component" value="Unassembled WGS sequence"/>
</dbReference>
<comment type="caution">
    <text evidence="1">The sequence shown here is derived from an EMBL/GenBank/DDBJ whole genome shotgun (WGS) entry which is preliminary data.</text>
</comment>
<reference evidence="1 2" key="1">
    <citation type="submission" date="2018-06" db="EMBL/GenBank/DDBJ databases">
        <title>Extensive metabolic versatility and redundancy in microbially diverse, dynamic hydrothermal sediments.</title>
        <authorList>
            <person name="Dombrowski N."/>
            <person name="Teske A."/>
            <person name="Baker B.J."/>
        </authorList>
    </citation>
    <scope>NUCLEOTIDE SEQUENCE [LARGE SCALE GENOMIC DNA]</scope>
    <source>
        <strain evidence="1">B36_G15</strain>
    </source>
</reference>
<keyword evidence="1" id="KW-0547">Nucleotide-binding</keyword>
<dbReference type="EMBL" id="QNBE01000004">
    <property type="protein sequence ID" value="RKX71671.1"/>
    <property type="molecule type" value="Genomic_DNA"/>
</dbReference>
<dbReference type="PANTHER" id="PTHR40084:SF1">
    <property type="entry name" value="PHOSPHOTRANSFERASE"/>
    <property type="match status" value="1"/>
</dbReference>
<dbReference type="InterPro" id="IPR016195">
    <property type="entry name" value="Pol/histidinol_Pase-like"/>
</dbReference>
<dbReference type="GO" id="GO:0004386">
    <property type="term" value="F:helicase activity"/>
    <property type="evidence" value="ECO:0007669"/>
    <property type="project" value="UniProtKB-KW"/>
</dbReference>
<dbReference type="Gene3D" id="3.20.20.140">
    <property type="entry name" value="Metal-dependent hydrolases"/>
    <property type="match status" value="1"/>
</dbReference>
<evidence type="ECO:0000313" key="1">
    <source>
        <dbReference type="EMBL" id="RKX71671.1"/>
    </source>
</evidence>
<keyword evidence="1" id="KW-0347">Helicase</keyword>
<organism evidence="1 2">
    <name type="scientific">candidate division WOR-3 bacterium</name>
    <dbReference type="NCBI Taxonomy" id="2052148"/>
    <lineage>
        <taxon>Bacteria</taxon>
        <taxon>Bacteria division WOR-3</taxon>
    </lineage>
</organism>
<protein>
    <submittedName>
        <fullName evidence="1">DNA helicase UvrD</fullName>
    </submittedName>
</protein>
<accession>A0A660SNN9</accession>
<dbReference type="CDD" id="cd19067">
    <property type="entry name" value="PfuEndoQ-like"/>
    <property type="match status" value="1"/>
</dbReference>
<name>A0A660SNN9_UNCW3</name>
<dbReference type="PANTHER" id="PTHR40084">
    <property type="entry name" value="PHOSPHOHYDROLASE, PHP FAMILY"/>
    <property type="match status" value="1"/>
</dbReference>
<dbReference type="SUPFAM" id="SSF89550">
    <property type="entry name" value="PHP domain-like"/>
    <property type="match status" value="1"/>
</dbReference>
<evidence type="ECO:0000313" key="2">
    <source>
        <dbReference type="Proteomes" id="UP000268469"/>
    </source>
</evidence>